<dbReference type="AlphaFoldDB" id="A0A448X8T4"/>
<name>A0A448X8T4_9PLAT</name>
<accession>A0A448X8T4</accession>
<feature type="compositionally biased region" description="Polar residues" evidence="1">
    <location>
        <begin position="7"/>
        <end position="16"/>
    </location>
</feature>
<evidence type="ECO:0000256" key="1">
    <source>
        <dbReference type="SAM" id="MobiDB-lite"/>
    </source>
</evidence>
<sequence>MCLRCTPSRTARQQSHSSDRYHLPIGPHADKFTLPALVSDSSPAEKVAGPVGKPPQSRPKQMRYPFVHLPEAVWLRRQFFCKNA</sequence>
<comment type="caution">
    <text evidence="2">The sequence shown here is derived from an EMBL/GenBank/DDBJ whole genome shotgun (WGS) entry which is preliminary data.</text>
</comment>
<feature type="region of interest" description="Disordered" evidence="1">
    <location>
        <begin position="41"/>
        <end position="62"/>
    </location>
</feature>
<evidence type="ECO:0000313" key="2">
    <source>
        <dbReference type="EMBL" id="VEL31045.1"/>
    </source>
</evidence>
<dbReference type="EMBL" id="CAAALY010117993">
    <property type="protein sequence ID" value="VEL31045.1"/>
    <property type="molecule type" value="Genomic_DNA"/>
</dbReference>
<keyword evidence="3" id="KW-1185">Reference proteome</keyword>
<feature type="region of interest" description="Disordered" evidence="1">
    <location>
        <begin position="1"/>
        <end position="27"/>
    </location>
</feature>
<protein>
    <submittedName>
        <fullName evidence="2">Uncharacterized protein</fullName>
    </submittedName>
</protein>
<dbReference type="Proteomes" id="UP000784294">
    <property type="component" value="Unassembled WGS sequence"/>
</dbReference>
<gene>
    <name evidence="2" type="ORF">PXEA_LOCUS24485</name>
</gene>
<organism evidence="2 3">
    <name type="scientific">Protopolystoma xenopodis</name>
    <dbReference type="NCBI Taxonomy" id="117903"/>
    <lineage>
        <taxon>Eukaryota</taxon>
        <taxon>Metazoa</taxon>
        <taxon>Spiralia</taxon>
        <taxon>Lophotrochozoa</taxon>
        <taxon>Platyhelminthes</taxon>
        <taxon>Monogenea</taxon>
        <taxon>Polyopisthocotylea</taxon>
        <taxon>Polystomatidea</taxon>
        <taxon>Polystomatidae</taxon>
        <taxon>Protopolystoma</taxon>
    </lineage>
</organism>
<proteinExistence type="predicted"/>
<reference evidence="2" key="1">
    <citation type="submission" date="2018-11" db="EMBL/GenBank/DDBJ databases">
        <authorList>
            <consortium name="Pathogen Informatics"/>
        </authorList>
    </citation>
    <scope>NUCLEOTIDE SEQUENCE</scope>
</reference>
<evidence type="ECO:0000313" key="3">
    <source>
        <dbReference type="Proteomes" id="UP000784294"/>
    </source>
</evidence>